<dbReference type="RefSeq" id="WP_118990904.1">
    <property type="nucleotide sequence ID" value="NZ_CP023434.1"/>
</dbReference>
<dbReference type="PANTHER" id="PTHR35792">
    <property type="entry name" value="GENERAL STRESS PROTEIN"/>
    <property type="match status" value="1"/>
</dbReference>
<dbReference type="InterPro" id="IPR052928">
    <property type="entry name" value="Desiccation-related_membrane"/>
</dbReference>
<dbReference type="EMBL" id="CP023434">
    <property type="protein sequence ID" value="AXY26004.1"/>
    <property type="molecule type" value="Genomic_DNA"/>
</dbReference>
<proteinExistence type="predicted"/>
<dbReference type="AlphaFoldDB" id="A0A347WLP7"/>
<organism evidence="1 2">
    <name type="scientific">Suicoccus acidiformans</name>
    <dbReference type="NCBI Taxonomy" id="2036206"/>
    <lineage>
        <taxon>Bacteria</taxon>
        <taxon>Bacillati</taxon>
        <taxon>Bacillota</taxon>
        <taxon>Bacilli</taxon>
        <taxon>Lactobacillales</taxon>
        <taxon>Aerococcaceae</taxon>
        <taxon>Suicoccus</taxon>
    </lineage>
</organism>
<dbReference type="OrthoDB" id="2139646at2"/>
<keyword evidence="2" id="KW-1185">Reference proteome</keyword>
<accession>A0A347WLP7</accession>
<dbReference type="Pfam" id="PF12732">
    <property type="entry name" value="YtxH"/>
    <property type="match status" value="1"/>
</dbReference>
<dbReference type="InterPro" id="IPR024623">
    <property type="entry name" value="YtxH"/>
</dbReference>
<evidence type="ECO:0000313" key="1">
    <source>
        <dbReference type="EMBL" id="AXY26004.1"/>
    </source>
</evidence>
<dbReference type="KEGG" id="abae:CL176_08325"/>
<name>A0A347WLP7_9LACT</name>
<evidence type="ECO:0008006" key="3">
    <source>
        <dbReference type="Google" id="ProtNLM"/>
    </source>
</evidence>
<dbReference type="Proteomes" id="UP000263232">
    <property type="component" value="Chromosome"/>
</dbReference>
<gene>
    <name evidence="1" type="ORF">CL176_08325</name>
</gene>
<dbReference type="PANTHER" id="PTHR35792:SF3">
    <property type="entry name" value="IG HYPOTHETICAL 17707"/>
    <property type="match status" value="1"/>
</dbReference>
<reference evidence="1 2" key="1">
    <citation type="submission" date="2017-09" db="EMBL/GenBank/DDBJ databases">
        <title>Complete genome sequence of Oxytococcus suis strain ZY16052.</title>
        <authorList>
            <person name="Li F."/>
        </authorList>
    </citation>
    <scope>NUCLEOTIDE SEQUENCE [LARGE SCALE GENOMIC DNA]</scope>
    <source>
        <strain evidence="1 2">ZY16052</strain>
    </source>
</reference>
<sequence>MAQFVKGLFWGAAIGGLIGLLNAPRKGSQTRENFKAFIDQTTDDVNDVRYKVDNLSLAVQKLASEGSQSFKEASDGVRMSLKHFNEEAEPRIRRVKDQTEVLTEHLKEAQASFQESKE</sequence>
<protein>
    <recommendedName>
        <fullName evidence="3">YtxH domain-containing protein</fullName>
    </recommendedName>
</protein>
<evidence type="ECO:0000313" key="2">
    <source>
        <dbReference type="Proteomes" id="UP000263232"/>
    </source>
</evidence>